<accession>A0A940MEG2</accession>
<name>A0A940MEG2_9ACTN</name>
<dbReference type="SUPFAM" id="SSF51445">
    <property type="entry name" value="(Trans)glycosidases"/>
    <property type="match status" value="1"/>
</dbReference>
<protein>
    <recommendedName>
        <fullName evidence="3">Glycoside hydrolase</fullName>
    </recommendedName>
</protein>
<evidence type="ECO:0000313" key="2">
    <source>
        <dbReference type="Proteomes" id="UP000670475"/>
    </source>
</evidence>
<evidence type="ECO:0000313" key="1">
    <source>
        <dbReference type="EMBL" id="MBP0457621.1"/>
    </source>
</evidence>
<dbReference type="RefSeq" id="WP_209339391.1">
    <property type="nucleotide sequence ID" value="NZ_JAGIQL010000025.1"/>
</dbReference>
<sequence>MTRPKATARDDGAIEVLAEGWRMTVAADGVTAAVHHEDAGHHPVTVQLAGALDRTDRTDETLETDPPLLDAAGENPVVTVHRRSSAWTGALTRIACTPQGPEFSWEVSGEGALSQTLGLAVRAAFGGRGGGLRPSGHDWHRLFSPNPGPPRGLTRGAGESAVVGVCGDARPGRGHWFFTPAPLCLALTEDVAPDTTGPAEAPAPHGWWTLSAGAPVGDLTFTEMAYVPSDGGFHLRFAYEGHTRVDGTHRSPAVLLSPGHRDPYAGLRAHRQWLAQRGWAASPRTAAAGRPAWWSEPMFCGWGAQMGRARDTGLPAPQLSSRTEYDAHLAHLESHGLVPGTVVVDDNWQVRYGHWAPDEERWPGLAGWIAGRHARGQRVLLWWKAWSTEGVPDELCVRTAAGRPVALDPGHPGARELLAENIRTMLSPDGLDADGLKIDFTADTPTGEGLVSHGGAWGIALLHQYLDVVHRAAKEAKGDALVVTHTPHPAFADVTDMIRLNDMLRLDDPDPYAPIVPQMRLRAAVAAAACPALPVDTDDWCAPDREQWRAYTAMKDELGVPALYLATHLDRTGEPLEEFDYASLRRLWSRWRARGGTGDRDGNT</sequence>
<dbReference type="InterPro" id="IPR017853">
    <property type="entry name" value="GH"/>
</dbReference>
<dbReference type="InterPro" id="IPR013785">
    <property type="entry name" value="Aldolase_TIM"/>
</dbReference>
<dbReference type="EMBL" id="JAGIQL010000025">
    <property type="protein sequence ID" value="MBP0457621.1"/>
    <property type="molecule type" value="Genomic_DNA"/>
</dbReference>
<dbReference type="Proteomes" id="UP000670475">
    <property type="component" value="Unassembled WGS sequence"/>
</dbReference>
<comment type="caution">
    <text evidence="1">The sequence shown here is derived from an EMBL/GenBank/DDBJ whole genome shotgun (WGS) entry which is preliminary data.</text>
</comment>
<reference evidence="1" key="1">
    <citation type="submission" date="2021-03" db="EMBL/GenBank/DDBJ databases">
        <title>Whole genome sequence of Streptomyces bomunensis MMS17-BM035.</title>
        <authorList>
            <person name="Lee J.H."/>
        </authorList>
    </citation>
    <scope>NUCLEOTIDE SEQUENCE</scope>
    <source>
        <strain evidence="1">MMS17-BM035</strain>
    </source>
</reference>
<dbReference type="Gene3D" id="3.20.20.70">
    <property type="entry name" value="Aldolase class I"/>
    <property type="match status" value="1"/>
</dbReference>
<evidence type="ECO:0008006" key="3">
    <source>
        <dbReference type="Google" id="ProtNLM"/>
    </source>
</evidence>
<organism evidence="1 2">
    <name type="scientific">Streptomyces montanisoli</name>
    <dbReference type="NCBI Taxonomy" id="2798581"/>
    <lineage>
        <taxon>Bacteria</taxon>
        <taxon>Bacillati</taxon>
        <taxon>Actinomycetota</taxon>
        <taxon>Actinomycetes</taxon>
        <taxon>Kitasatosporales</taxon>
        <taxon>Streptomycetaceae</taxon>
        <taxon>Streptomyces</taxon>
    </lineage>
</organism>
<proteinExistence type="predicted"/>
<dbReference type="AlphaFoldDB" id="A0A940MEG2"/>
<gene>
    <name evidence="1" type="ORF">JFN87_08925</name>
</gene>
<keyword evidence="2" id="KW-1185">Reference proteome</keyword>